<feature type="compositionally biased region" description="Polar residues" evidence="1">
    <location>
        <begin position="1"/>
        <end position="10"/>
    </location>
</feature>
<feature type="region of interest" description="Disordered" evidence="1">
    <location>
        <begin position="1"/>
        <end position="113"/>
    </location>
</feature>
<reference evidence="3" key="1">
    <citation type="submission" date="2012-07" db="EMBL/GenBank/DDBJ databases">
        <title>Genome of the Chinese tree shrew, a rising model animal genetically related to primates.</title>
        <authorList>
            <person name="Zhang G."/>
            <person name="Fan Y."/>
            <person name="Yao Y."/>
            <person name="Huang Z."/>
        </authorList>
    </citation>
    <scope>NUCLEOTIDE SEQUENCE [LARGE SCALE GENOMIC DNA]</scope>
</reference>
<dbReference type="Proteomes" id="UP000011518">
    <property type="component" value="Unassembled WGS sequence"/>
</dbReference>
<organism evidence="2 3">
    <name type="scientific">Tupaia chinensis</name>
    <name type="common">Chinese tree shrew</name>
    <name type="synonym">Tupaia belangeri chinensis</name>
    <dbReference type="NCBI Taxonomy" id="246437"/>
    <lineage>
        <taxon>Eukaryota</taxon>
        <taxon>Metazoa</taxon>
        <taxon>Chordata</taxon>
        <taxon>Craniata</taxon>
        <taxon>Vertebrata</taxon>
        <taxon>Euteleostomi</taxon>
        <taxon>Mammalia</taxon>
        <taxon>Eutheria</taxon>
        <taxon>Euarchontoglires</taxon>
        <taxon>Scandentia</taxon>
        <taxon>Tupaiidae</taxon>
        <taxon>Tupaia</taxon>
    </lineage>
</organism>
<reference evidence="3" key="2">
    <citation type="journal article" date="2013" name="Nat. Commun.">
        <title>Genome of the Chinese tree shrew.</title>
        <authorList>
            <person name="Fan Y."/>
            <person name="Huang Z.Y."/>
            <person name="Cao C.C."/>
            <person name="Chen C.S."/>
            <person name="Chen Y.X."/>
            <person name="Fan D.D."/>
            <person name="He J."/>
            <person name="Hou H.L."/>
            <person name="Hu L."/>
            <person name="Hu X.T."/>
            <person name="Jiang X.T."/>
            <person name="Lai R."/>
            <person name="Lang Y.S."/>
            <person name="Liang B."/>
            <person name="Liao S.G."/>
            <person name="Mu D."/>
            <person name="Ma Y.Y."/>
            <person name="Niu Y.Y."/>
            <person name="Sun X.Q."/>
            <person name="Xia J.Q."/>
            <person name="Xiao J."/>
            <person name="Xiong Z.Q."/>
            <person name="Xu L."/>
            <person name="Yang L."/>
            <person name="Zhang Y."/>
            <person name="Zhao W."/>
            <person name="Zhao X.D."/>
            <person name="Zheng Y.T."/>
            <person name="Zhou J.M."/>
            <person name="Zhu Y.B."/>
            <person name="Zhang G.J."/>
            <person name="Wang J."/>
            <person name="Yao Y.G."/>
        </authorList>
    </citation>
    <scope>NUCLEOTIDE SEQUENCE [LARGE SCALE GENOMIC DNA]</scope>
</reference>
<evidence type="ECO:0000313" key="3">
    <source>
        <dbReference type="Proteomes" id="UP000011518"/>
    </source>
</evidence>
<feature type="compositionally biased region" description="Basic residues" evidence="1">
    <location>
        <begin position="73"/>
        <end position="89"/>
    </location>
</feature>
<dbReference type="AlphaFoldDB" id="L9JBI8"/>
<dbReference type="EMBL" id="KB321094">
    <property type="protein sequence ID" value="ELW47733.1"/>
    <property type="molecule type" value="Genomic_DNA"/>
</dbReference>
<sequence>MPLLTRTPTFHSWAPGTPLPLEDKPPSLGPACSAHPALHAPPTAASGRHSGAASEQQLRAQAPAPGSPAGGRQKLRRRRRPRGQVRIRGHGINTVPADNPSTEHMDDDVSAST</sequence>
<gene>
    <name evidence="2" type="ORF">TREES_T100003434</name>
</gene>
<accession>L9JBI8</accession>
<protein>
    <submittedName>
        <fullName evidence="2">Uncharacterized protein</fullName>
    </submittedName>
</protein>
<evidence type="ECO:0000256" key="1">
    <source>
        <dbReference type="SAM" id="MobiDB-lite"/>
    </source>
</evidence>
<name>L9JBI8_TUPCH</name>
<proteinExistence type="predicted"/>
<feature type="compositionally biased region" description="Low complexity" evidence="1">
    <location>
        <begin position="34"/>
        <end position="45"/>
    </location>
</feature>
<evidence type="ECO:0000313" key="2">
    <source>
        <dbReference type="EMBL" id="ELW47733.1"/>
    </source>
</evidence>
<dbReference type="InParanoid" id="L9JBI8"/>
<keyword evidence="3" id="KW-1185">Reference proteome</keyword>